<evidence type="ECO:0000313" key="4">
    <source>
        <dbReference type="Proteomes" id="UP001500655"/>
    </source>
</evidence>
<keyword evidence="4" id="KW-1185">Reference proteome</keyword>
<dbReference type="InterPro" id="IPR034660">
    <property type="entry name" value="DinB/YfiT-like"/>
</dbReference>
<sequence>MDTRDHEATLPWMRKGTTVFEDAVARLDDAGFAAPSLLPGWTRAHVIGHIARNADGLARLAAWAETGVETPMYASPESRDTEIEASAAVAPAALRADLVASGARLDAALDGLAGDAWDAPVRTLRGELTAAEIPWLRVREVWLHAVDLATGVGLDDLPAPLIDALITDVADRLSESPDCPAVLLVPLDRGETVRFGPGATEPVEVTATAADLLGWVTGRKPIPDLPVTLPRWI</sequence>
<dbReference type="InterPro" id="IPR017517">
    <property type="entry name" value="Maleyloyr_isom"/>
</dbReference>
<dbReference type="InterPro" id="IPR036527">
    <property type="entry name" value="SCP2_sterol-bd_dom_sf"/>
</dbReference>
<proteinExistence type="predicted"/>
<dbReference type="Pfam" id="PF11716">
    <property type="entry name" value="MDMPI_N"/>
    <property type="match status" value="1"/>
</dbReference>
<dbReference type="Pfam" id="PF07398">
    <property type="entry name" value="MDMPI_C"/>
    <property type="match status" value="1"/>
</dbReference>
<comment type="caution">
    <text evidence="3">The sequence shown here is derived from an EMBL/GenBank/DDBJ whole genome shotgun (WGS) entry which is preliminary data.</text>
</comment>
<name>A0ABN2L3C8_9ACTN</name>
<dbReference type="SUPFAM" id="SSF55718">
    <property type="entry name" value="SCP-like"/>
    <property type="match status" value="1"/>
</dbReference>
<feature type="domain" description="Mycothiol-dependent maleylpyruvate isomerase metal-binding" evidence="2">
    <location>
        <begin position="15"/>
        <end position="149"/>
    </location>
</feature>
<dbReference type="EMBL" id="BAAALS010000036">
    <property type="protein sequence ID" value="GAA1773830.1"/>
    <property type="molecule type" value="Genomic_DNA"/>
</dbReference>
<evidence type="ECO:0000259" key="2">
    <source>
        <dbReference type="Pfam" id="PF11716"/>
    </source>
</evidence>
<dbReference type="InterPro" id="IPR024344">
    <property type="entry name" value="MDMPI_metal-binding"/>
</dbReference>
<dbReference type="GO" id="GO:0016853">
    <property type="term" value="F:isomerase activity"/>
    <property type="evidence" value="ECO:0007669"/>
    <property type="project" value="UniProtKB-KW"/>
</dbReference>
<organism evidence="3 4">
    <name type="scientific">Luedemannella helvata</name>
    <dbReference type="NCBI Taxonomy" id="349315"/>
    <lineage>
        <taxon>Bacteria</taxon>
        <taxon>Bacillati</taxon>
        <taxon>Actinomycetota</taxon>
        <taxon>Actinomycetes</taxon>
        <taxon>Micromonosporales</taxon>
        <taxon>Micromonosporaceae</taxon>
        <taxon>Luedemannella</taxon>
    </lineage>
</organism>
<feature type="domain" description="MDMPI C-terminal" evidence="1">
    <location>
        <begin position="156"/>
        <end position="225"/>
    </location>
</feature>
<dbReference type="RefSeq" id="WP_344087422.1">
    <property type="nucleotide sequence ID" value="NZ_BAAALS010000036.1"/>
</dbReference>
<dbReference type="Proteomes" id="UP001500655">
    <property type="component" value="Unassembled WGS sequence"/>
</dbReference>
<protein>
    <submittedName>
        <fullName evidence="3">Mycothiol-dependent maleylpyruvate isomerase NagL</fullName>
    </submittedName>
</protein>
<keyword evidence="3" id="KW-0413">Isomerase</keyword>
<evidence type="ECO:0000259" key="1">
    <source>
        <dbReference type="Pfam" id="PF07398"/>
    </source>
</evidence>
<reference evidence="3 4" key="1">
    <citation type="journal article" date="2019" name="Int. J. Syst. Evol. Microbiol.">
        <title>The Global Catalogue of Microorganisms (GCM) 10K type strain sequencing project: providing services to taxonomists for standard genome sequencing and annotation.</title>
        <authorList>
            <consortium name="The Broad Institute Genomics Platform"/>
            <consortium name="The Broad Institute Genome Sequencing Center for Infectious Disease"/>
            <person name="Wu L."/>
            <person name="Ma J."/>
        </authorList>
    </citation>
    <scope>NUCLEOTIDE SEQUENCE [LARGE SCALE GENOMIC DNA]</scope>
    <source>
        <strain evidence="3 4">JCM 13249</strain>
    </source>
</reference>
<dbReference type="Gene3D" id="1.20.120.450">
    <property type="entry name" value="dinb family like domain"/>
    <property type="match status" value="1"/>
</dbReference>
<dbReference type="SUPFAM" id="SSF109854">
    <property type="entry name" value="DinB/YfiT-like putative metalloenzymes"/>
    <property type="match status" value="1"/>
</dbReference>
<evidence type="ECO:0000313" key="3">
    <source>
        <dbReference type="EMBL" id="GAA1773830.1"/>
    </source>
</evidence>
<accession>A0ABN2L3C8</accession>
<dbReference type="Gene3D" id="3.30.1050.20">
    <property type="match status" value="1"/>
</dbReference>
<gene>
    <name evidence="3" type="primary">nagL</name>
    <name evidence="3" type="ORF">GCM10009681_51660</name>
</gene>
<dbReference type="NCBIfam" id="TIGR03083">
    <property type="entry name" value="maleylpyruvate isomerase family mycothiol-dependent enzyme"/>
    <property type="match status" value="1"/>
</dbReference>
<dbReference type="InterPro" id="IPR010872">
    <property type="entry name" value="MDMPI_C-term_domain"/>
</dbReference>